<name>A0A4U0RBN6_9RHOB</name>
<protein>
    <submittedName>
        <fullName evidence="4">VacJ family lipoprotein</fullName>
    </submittedName>
</protein>
<dbReference type="PRINTS" id="PR01805">
    <property type="entry name" value="VACJLIPOPROT"/>
</dbReference>
<accession>A0A4U0RBN6</accession>
<feature type="signal peptide" evidence="3">
    <location>
        <begin position="1"/>
        <end position="42"/>
    </location>
</feature>
<evidence type="ECO:0000313" key="5">
    <source>
        <dbReference type="Proteomes" id="UP000309747"/>
    </source>
</evidence>
<gene>
    <name evidence="4" type="ORF">FA743_07530</name>
</gene>
<dbReference type="Proteomes" id="UP000309747">
    <property type="component" value="Unassembled WGS sequence"/>
</dbReference>
<dbReference type="AlphaFoldDB" id="A0A4U0RBN6"/>
<keyword evidence="4" id="KW-0449">Lipoprotein</keyword>
<evidence type="ECO:0000256" key="1">
    <source>
        <dbReference type="ARBA" id="ARBA00010634"/>
    </source>
</evidence>
<evidence type="ECO:0000313" key="4">
    <source>
        <dbReference type="EMBL" id="TJZ92703.1"/>
    </source>
</evidence>
<organism evidence="4 5">
    <name type="scientific">Paracoccus gahaiensis</name>
    <dbReference type="NCBI Taxonomy" id="1706839"/>
    <lineage>
        <taxon>Bacteria</taxon>
        <taxon>Pseudomonadati</taxon>
        <taxon>Pseudomonadota</taxon>
        <taxon>Alphaproteobacteria</taxon>
        <taxon>Rhodobacterales</taxon>
        <taxon>Paracoccaceae</taxon>
        <taxon>Paracoccus</taxon>
    </lineage>
</organism>
<dbReference type="OrthoDB" id="9785326at2"/>
<dbReference type="GO" id="GO:0120010">
    <property type="term" value="P:intermembrane phospholipid transfer"/>
    <property type="evidence" value="ECO:0007669"/>
    <property type="project" value="TreeGrafter"/>
</dbReference>
<dbReference type="InterPro" id="IPR007428">
    <property type="entry name" value="MlaA"/>
</dbReference>
<feature type="chain" id="PRO_5020389034" evidence="3">
    <location>
        <begin position="43"/>
        <end position="282"/>
    </location>
</feature>
<keyword evidence="2 3" id="KW-0732">Signal</keyword>
<comment type="similarity">
    <text evidence="1">Belongs to the MlaA family.</text>
</comment>
<dbReference type="EMBL" id="SUNI01000004">
    <property type="protein sequence ID" value="TJZ92703.1"/>
    <property type="molecule type" value="Genomic_DNA"/>
</dbReference>
<evidence type="ECO:0000256" key="2">
    <source>
        <dbReference type="ARBA" id="ARBA00022729"/>
    </source>
</evidence>
<dbReference type="GO" id="GO:0016020">
    <property type="term" value="C:membrane"/>
    <property type="evidence" value="ECO:0007669"/>
    <property type="project" value="InterPro"/>
</dbReference>
<proteinExistence type="inferred from homology"/>
<dbReference type="Pfam" id="PF04333">
    <property type="entry name" value="MlaA"/>
    <property type="match status" value="1"/>
</dbReference>
<comment type="caution">
    <text evidence="4">The sequence shown here is derived from an EMBL/GenBank/DDBJ whole genome shotgun (WGS) entry which is preliminary data.</text>
</comment>
<evidence type="ECO:0000256" key="3">
    <source>
        <dbReference type="SAM" id="SignalP"/>
    </source>
</evidence>
<sequence>MPAHHNPCTKWLGKLLPPIFRPLVPVAALALTALVAAGCASAPVQQDGITINDPYEAQNRRVHAFNKGLDARVIGPVANRLKGSDEDDSAPRDPDAPIGPLQMVINAGRNLSLPVKSVNGLLQGKPRDAGANLARFAVNSTVGLGGIFDPATDSFGLTERNTDFGQTLAVWGVPEGAYLELPLLGPSTQRDAVGQVADLLIDPLYHLLDGPEAGAVFGLRVASKAGDRARFGDTVDGILQGSADSYAQTRLIWLMNRRFDLGETRDDYDPYDDAEVMDPYQD</sequence>
<reference evidence="4 5" key="1">
    <citation type="submission" date="2019-04" db="EMBL/GenBank/DDBJ databases">
        <authorList>
            <person name="Li J."/>
        </authorList>
    </citation>
    <scope>NUCLEOTIDE SEQUENCE [LARGE SCALE GENOMIC DNA]</scope>
    <source>
        <strain evidence="4 5">KCTC 42687</strain>
    </source>
</reference>
<dbReference type="PANTHER" id="PTHR30035">
    <property type="entry name" value="LIPOPROTEIN VACJ-RELATED"/>
    <property type="match status" value="1"/>
</dbReference>
<keyword evidence="5" id="KW-1185">Reference proteome</keyword>
<dbReference type="PANTHER" id="PTHR30035:SF3">
    <property type="entry name" value="INTERMEMBRANE PHOSPHOLIPID TRANSPORT SYSTEM LIPOPROTEIN MLAA"/>
    <property type="match status" value="1"/>
</dbReference>